<dbReference type="RefSeq" id="WP_398781093.1">
    <property type="nucleotide sequence ID" value="NZ_JBIRUT010000019.1"/>
</dbReference>
<proteinExistence type="predicted"/>
<dbReference type="EMBL" id="JBIRWM010000019">
    <property type="protein sequence ID" value="MFI2160352.1"/>
    <property type="molecule type" value="Genomic_DNA"/>
</dbReference>
<organism evidence="1 2">
    <name type="scientific">Streptomyces olivaceoviridis</name>
    <name type="common">Streptomyces corchorusii</name>
    <dbReference type="NCBI Taxonomy" id="1921"/>
    <lineage>
        <taxon>Bacteria</taxon>
        <taxon>Bacillati</taxon>
        <taxon>Actinomycetota</taxon>
        <taxon>Actinomycetes</taxon>
        <taxon>Kitasatosporales</taxon>
        <taxon>Streptomycetaceae</taxon>
        <taxon>Streptomyces</taxon>
    </lineage>
</organism>
<accession>A0ABW7VLI5</accession>
<name>A0ABW7VLI5_STROI</name>
<sequence>MPTMTRAARVIWNGHLGQAEEADVSAAVLRFVHDQKKENQR</sequence>
<protein>
    <submittedName>
        <fullName evidence="1">Uncharacterized protein</fullName>
    </submittedName>
</protein>
<gene>
    <name evidence="1" type="ORF">ACH49L_32475</name>
</gene>
<dbReference type="Proteomes" id="UP001611397">
    <property type="component" value="Unassembled WGS sequence"/>
</dbReference>
<comment type="caution">
    <text evidence="1">The sequence shown here is derived from an EMBL/GenBank/DDBJ whole genome shotgun (WGS) entry which is preliminary data.</text>
</comment>
<evidence type="ECO:0000313" key="2">
    <source>
        <dbReference type="Proteomes" id="UP001611397"/>
    </source>
</evidence>
<evidence type="ECO:0000313" key="1">
    <source>
        <dbReference type="EMBL" id="MFI2160352.1"/>
    </source>
</evidence>
<keyword evidence="2" id="KW-1185">Reference proteome</keyword>
<reference evidence="1 2" key="1">
    <citation type="submission" date="2024-10" db="EMBL/GenBank/DDBJ databases">
        <title>The Natural Products Discovery Center: Release of the First 8490 Sequenced Strains for Exploring Actinobacteria Biosynthetic Diversity.</title>
        <authorList>
            <person name="Kalkreuter E."/>
            <person name="Kautsar S.A."/>
            <person name="Yang D."/>
            <person name="Bader C.D."/>
            <person name="Teijaro C.N."/>
            <person name="Fluegel L."/>
            <person name="Davis C.M."/>
            <person name="Simpson J.R."/>
            <person name="Lauterbach L."/>
            <person name="Steele A.D."/>
            <person name="Gui C."/>
            <person name="Meng S."/>
            <person name="Li G."/>
            <person name="Viehrig K."/>
            <person name="Ye F."/>
            <person name="Su P."/>
            <person name="Kiefer A.F."/>
            <person name="Nichols A."/>
            <person name="Cepeda A.J."/>
            <person name="Yan W."/>
            <person name="Fan B."/>
            <person name="Jiang Y."/>
            <person name="Adhikari A."/>
            <person name="Zheng C.-J."/>
            <person name="Schuster L."/>
            <person name="Cowan T.M."/>
            <person name="Smanski M.J."/>
            <person name="Chevrette M.G."/>
            <person name="De Carvalho L.P.S."/>
            <person name="Shen B."/>
        </authorList>
    </citation>
    <scope>NUCLEOTIDE SEQUENCE [LARGE SCALE GENOMIC DNA]</scope>
    <source>
        <strain evidence="1 2">NPDC020295</strain>
    </source>
</reference>